<sequence>MRNMAKFFSAIMVVTLWLSTIAAPALAVEQNTLDVSHQGEVEIVCNQPFDAQACLFFEKASCGAQLLNNNGGPAESSQWQFTLKSFSNNTQTIQQTQTDDCELIGRDVCQVEPGAKSTCVYSCVPGIAHLDILFPGKRKVVAYNLRCVDPNAL</sequence>
<feature type="signal peptide" evidence="1">
    <location>
        <begin position="1"/>
        <end position="27"/>
    </location>
</feature>
<dbReference type="AlphaFoldDB" id="A0A6B3N2S3"/>
<dbReference type="EMBL" id="JAAHFQ010000103">
    <property type="protein sequence ID" value="NER27469.1"/>
    <property type="molecule type" value="Genomic_DNA"/>
</dbReference>
<feature type="chain" id="PRO_5025657693" description="Secreted protein" evidence="1">
    <location>
        <begin position="28"/>
        <end position="153"/>
    </location>
</feature>
<accession>A0A6B3N2S3</accession>
<name>A0A6B3N2S3_9CYAN</name>
<evidence type="ECO:0000256" key="1">
    <source>
        <dbReference type="SAM" id="SignalP"/>
    </source>
</evidence>
<evidence type="ECO:0008006" key="3">
    <source>
        <dbReference type="Google" id="ProtNLM"/>
    </source>
</evidence>
<evidence type="ECO:0000313" key="2">
    <source>
        <dbReference type="EMBL" id="NER27469.1"/>
    </source>
</evidence>
<comment type="caution">
    <text evidence="2">The sequence shown here is derived from an EMBL/GenBank/DDBJ whole genome shotgun (WGS) entry which is preliminary data.</text>
</comment>
<gene>
    <name evidence="2" type="ORF">F6J89_07505</name>
</gene>
<reference evidence="2" key="1">
    <citation type="submission" date="2019-11" db="EMBL/GenBank/DDBJ databases">
        <title>Genomic insights into an expanded diversity of filamentous marine cyanobacteria reveals the extraordinary biosynthetic potential of Moorea and Okeania.</title>
        <authorList>
            <person name="Ferreira Leao T."/>
            <person name="Wang M."/>
            <person name="Moss N."/>
            <person name="Da Silva R."/>
            <person name="Sanders J."/>
            <person name="Nurk S."/>
            <person name="Gurevich A."/>
            <person name="Humphrey G."/>
            <person name="Reher R."/>
            <person name="Zhu Q."/>
            <person name="Belda-Ferre P."/>
            <person name="Glukhov E."/>
            <person name="Rex R."/>
            <person name="Dorrestein P.C."/>
            <person name="Knight R."/>
            <person name="Pevzner P."/>
            <person name="Gerwick W.H."/>
            <person name="Gerwick L."/>
        </authorList>
    </citation>
    <scope>NUCLEOTIDE SEQUENCE</scope>
    <source>
        <strain evidence="2">SIO1C4</strain>
    </source>
</reference>
<proteinExistence type="predicted"/>
<organism evidence="2">
    <name type="scientific">Symploca sp. SIO1C4</name>
    <dbReference type="NCBI Taxonomy" id="2607765"/>
    <lineage>
        <taxon>Bacteria</taxon>
        <taxon>Bacillati</taxon>
        <taxon>Cyanobacteriota</taxon>
        <taxon>Cyanophyceae</taxon>
        <taxon>Coleofasciculales</taxon>
        <taxon>Coleofasciculaceae</taxon>
        <taxon>Symploca</taxon>
    </lineage>
</organism>
<keyword evidence="1" id="KW-0732">Signal</keyword>
<protein>
    <recommendedName>
        <fullName evidence="3">Secreted protein</fullName>
    </recommendedName>
</protein>